<dbReference type="Gene3D" id="2.130.10.10">
    <property type="entry name" value="YVTN repeat-like/Quinoprotein amine dehydrogenase"/>
    <property type="match status" value="1"/>
</dbReference>
<dbReference type="OrthoDB" id="338622at2759"/>
<dbReference type="GO" id="GO:0005737">
    <property type="term" value="C:cytoplasm"/>
    <property type="evidence" value="ECO:0007669"/>
    <property type="project" value="TreeGrafter"/>
</dbReference>
<gene>
    <name evidence="3" type="ORF">OESDEN_17152</name>
</gene>
<sequence>MEVARYNSAAQHQTIQHTVVSPLLKSRSEVLRIIEELSEKRYAEVVEMMIPVGDILVHCLDTSLLKQKALSDVFPPITKFYMVAYCAATRRIAFGGKNGTCVVHELRAAKAHSLQAHQGPVTAVAFSEDGKYLATYGGQDAKINFWQTSQTFLGMGQSQMKLAKTQPAPALQPSPPSPRSGAPTFRPRLVWINSKALTLMLPEGKEQRFSI</sequence>
<dbReference type="Proteomes" id="UP000053660">
    <property type="component" value="Unassembled WGS sequence"/>
</dbReference>
<proteinExistence type="predicted"/>
<accession>A0A0B1SH15</accession>
<organism evidence="3 4">
    <name type="scientific">Oesophagostomum dentatum</name>
    <name type="common">Nodular worm</name>
    <dbReference type="NCBI Taxonomy" id="61180"/>
    <lineage>
        <taxon>Eukaryota</taxon>
        <taxon>Metazoa</taxon>
        <taxon>Ecdysozoa</taxon>
        <taxon>Nematoda</taxon>
        <taxon>Chromadorea</taxon>
        <taxon>Rhabditida</taxon>
        <taxon>Rhabditina</taxon>
        <taxon>Rhabditomorpha</taxon>
        <taxon>Strongyloidea</taxon>
        <taxon>Strongylidae</taxon>
        <taxon>Oesophagostomum</taxon>
    </lineage>
</organism>
<dbReference type="PANTHER" id="PTHR44099:SF4">
    <property type="entry name" value="RABCONNECTIN-3B, ISOFORM A"/>
    <property type="match status" value="1"/>
</dbReference>
<feature type="region of interest" description="Disordered" evidence="2">
    <location>
        <begin position="163"/>
        <end position="185"/>
    </location>
</feature>
<evidence type="ECO:0000313" key="3">
    <source>
        <dbReference type="EMBL" id="KHJ83151.1"/>
    </source>
</evidence>
<keyword evidence="1" id="KW-0853">WD repeat</keyword>
<reference evidence="3 4" key="1">
    <citation type="submission" date="2014-03" db="EMBL/GenBank/DDBJ databases">
        <title>Draft genome of the hookworm Oesophagostomum dentatum.</title>
        <authorList>
            <person name="Mitreva M."/>
        </authorList>
    </citation>
    <scope>NUCLEOTIDE SEQUENCE [LARGE SCALE GENOMIC DNA]</scope>
    <source>
        <strain evidence="3 4">OD-Hann</strain>
    </source>
</reference>
<feature type="repeat" description="WD" evidence="1">
    <location>
        <begin position="114"/>
        <end position="147"/>
    </location>
</feature>
<dbReference type="SMART" id="SM00320">
    <property type="entry name" value="WD40"/>
    <property type="match status" value="1"/>
</dbReference>
<dbReference type="Pfam" id="PF00400">
    <property type="entry name" value="WD40"/>
    <property type="match status" value="1"/>
</dbReference>
<dbReference type="InterPro" id="IPR001680">
    <property type="entry name" value="WD40_rpt"/>
</dbReference>
<name>A0A0B1SH15_OESDE</name>
<dbReference type="InterPro" id="IPR049916">
    <property type="entry name" value="WDR72-like"/>
</dbReference>
<dbReference type="PANTHER" id="PTHR44099">
    <property type="entry name" value="RABCONNECTIN-3B, ISOFORM A"/>
    <property type="match status" value="1"/>
</dbReference>
<protein>
    <submittedName>
        <fullName evidence="3">Uncharacterized protein</fullName>
    </submittedName>
</protein>
<evidence type="ECO:0000256" key="2">
    <source>
        <dbReference type="SAM" id="MobiDB-lite"/>
    </source>
</evidence>
<evidence type="ECO:0000313" key="4">
    <source>
        <dbReference type="Proteomes" id="UP000053660"/>
    </source>
</evidence>
<dbReference type="InterPro" id="IPR015943">
    <property type="entry name" value="WD40/YVTN_repeat-like_dom_sf"/>
</dbReference>
<keyword evidence="4" id="KW-1185">Reference proteome</keyword>
<evidence type="ECO:0000256" key="1">
    <source>
        <dbReference type="PROSITE-ProRule" id="PRU00221"/>
    </source>
</evidence>
<dbReference type="EMBL" id="KN574902">
    <property type="protein sequence ID" value="KHJ83151.1"/>
    <property type="molecule type" value="Genomic_DNA"/>
</dbReference>
<dbReference type="AlphaFoldDB" id="A0A0B1SH15"/>
<dbReference type="PROSITE" id="PS50082">
    <property type="entry name" value="WD_REPEATS_2"/>
    <property type="match status" value="1"/>
</dbReference>
<dbReference type="SUPFAM" id="SSF50978">
    <property type="entry name" value="WD40 repeat-like"/>
    <property type="match status" value="1"/>
</dbReference>
<dbReference type="InterPro" id="IPR036322">
    <property type="entry name" value="WD40_repeat_dom_sf"/>
</dbReference>